<keyword evidence="3" id="KW-1185">Reference proteome</keyword>
<name>A0ABW2Y3I5_9BIFI</name>
<comment type="catalytic activity">
    <reaction evidence="1">
        <text>9-ribosyl-trans-zeatin 5'-phosphate + H2O = trans-zeatin + D-ribose 5-phosphate</text>
        <dbReference type="Rhea" id="RHEA:48564"/>
        <dbReference type="ChEBI" id="CHEBI:15377"/>
        <dbReference type="ChEBI" id="CHEBI:16522"/>
        <dbReference type="ChEBI" id="CHEBI:78346"/>
        <dbReference type="ChEBI" id="CHEBI:87947"/>
        <dbReference type="EC" id="3.2.2.n1"/>
    </reaction>
</comment>
<dbReference type="PANTHER" id="PTHR43393:SF3">
    <property type="entry name" value="LYSINE DECARBOXYLASE-LIKE PROTEIN"/>
    <property type="match status" value="1"/>
</dbReference>
<reference evidence="3" key="1">
    <citation type="journal article" date="2019" name="Int. J. Syst. Evol. Microbiol.">
        <title>The Global Catalogue of Microorganisms (GCM) 10K type strain sequencing project: providing services to taxonomists for standard genome sequencing and annotation.</title>
        <authorList>
            <consortium name="The Broad Institute Genomics Platform"/>
            <consortium name="The Broad Institute Genome Sequencing Center for Infectious Disease"/>
            <person name="Wu L."/>
            <person name="Ma J."/>
        </authorList>
    </citation>
    <scope>NUCLEOTIDE SEQUENCE [LARGE SCALE GENOMIC DNA]</scope>
    <source>
        <strain evidence="3">CCM 8604</strain>
    </source>
</reference>
<dbReference type="InterPro" id="IPR052341">
    <property type="entry name" value="LOG_family_nucleotidases"/>
</dbReference>
<dbReference type="EC" id="3.2.2.n1" evidence="1"/>
<sequence>MAFTREFDTDVESFTQDELYEVEDIKRLERIHNEFRDGFSLLGHLGPAICVFGSARIKPDSVEYEQGRMIGSLLAQKGYAVITGGGPGAMEAANRGAYEHGGMSVGIGIELPHEQGINEYVTLKMNCHYFFTRKTMFMRYCDGLIVLPGGFGTFDELFEAETLVQTHKTHTRPIVLIGTKYWSGLIKWIRDTVCPSGKISREDVNRLIVTDDVHEAVRLATQNLEPLHS</sequence>
<comment type="catalytic activity">
    <reaction evidence="1">
        <text>N(6)-(dimethylallyl)adenosine 5'-phosphate + H2O = N(6)-dimethylallyladenine + D-ribose 5-phosphate</text>
        <dbReference type="Rhea" id="RHEA:48560"/>
        <dbReference type="ChEBI" id="CHEBI:15377"/>
        <dbReference type="ChEBI" id="CHEBI:17660"/>
        <dbReference type="ChEBI" id="CHEBI:57526"/>
        <dbReference type="ChEBI" id="CHEBI:78346"/>
        <dbReference type="EC" id="3.2.2.n1"/>
    </reaction>
</comment>
<dbReference type="InterPro" id="IPR005269">
    <property type="entry name" value="LOG"/>
</dbReference>
<dbReference type="SUPFAM" id="SSF102405">
    <property type="entry name" value="MCP/YpsA-like"/>
    <property type="match status" value="1"/>
</dbReference>
<protein>
    <recommendedName>
        <fullName evidence="1">Cytokinin riboside 5'-monophosphate phosphoribohydrolase</fullName>
        <ecNumber evidence="1">3.2.2.n1</ecNumber>
    </recommendedName>
</protein>
<accession>A0ABW2Y3I5</accession>
<evidence type="ECO:0000313" key="3">
    <source>
        <dbReference type="Proteomes" id="UP001597036"/>
    </source>
</evidence>
<proteinExistence type="inferred from homology"/>
<dbReference type="Proteomes" id="UP001597036">
    <property type="component" value="Unassembled WGS sequence"/>
</dbReference>
<dbReference type="Gene3D" id="3.40.50.450">
    <property type="match status" value="1"/>
</dbReference>
<dbReference type="NCBIfam" id="TIGR00730">
    <property type="entry name" value="Rossman fold protein, TIGR00730 family"/>
    <property type="match status" value="1"/>
</dbReference>
<keyword evidence="1" id="KW-0203">Cytokinin biosynthesis</keyword>
<evidence type="ECO:0000256" key="1">
    <source>
        <dbReference type="RuleBase" id="RU363015"/>
    </source>
</evidence>
<dbReference type="PANTHER" id="PTHR43393">
    <property type="entry name" value="CYTOKININ RIBOSIDE 5'-MONOPHOSPHATE PHOSPHORIBOHYDROLASE"/>
    <property type="match status" value="1"/>
</dbReference>
<dbReference type="Pfam" id="PF03641">
    <property type="entry name" value="Lysine_decarbox"/>
    <property type="match status" value="1"/>
</dbReference>
<comment type="caution">
    <text evidence="2">The sequence shown here is derived from an EMBL/GenBank/DDBJ whole genome shotgun (WGS) entry which is preliminary data.</text>
</comment>
<dbReference type="EMBL" id="JBHTHQ010000021">
    <property type="protein sequence ID" value="MFD0704817.1"/>
    <property type="molecule type" value="Genomic_DNA"/>
</dbReference>
<evidence type="ECO:0000313" key="2">
    <source>
        <dbReference type="EMBL" id="MFD0704817.1"/>
    </source>
</evidence>
<comment type="similarity">
    <text evidence="1">Belongs to the LOG family.</text>
</comment>
<gene>
    <name evidence="2" type="ORF">ACFQY8_03530</name>
</gene>
<keyword evidence="1" id="KW-0378">Hydrolase</keyword>
<organism evidence="2 3">
    <name type="scientific">Alloscardovia venturai</name>
    <dbReference type="NCBI Taxonomy" id="1769421"/>
    <lineage>
        <taxon>Bacteria</taxon>
        <taxon>Bacillati</taxon>
        <taxon>Actinomycetota</taxon>
        <taxon>Actinomycetes</taxon>
        <taxon>Bifidobacteriales</taxon>
        <taxon>Bifidobacteriaceae</taxon>
        <taxon>Alloscardovia</taxon>
    </lineage>
</organism>
<dbReference type="RefSeq" id="WP_377938530.1">
    <property type="nucleotide sequence ID" value="NZ_JBHTHQ010000021.1"/>
</dbReference>
<dbReference type="InterPro" id="IPR031100">
    <property type="entry name" value="LOG_fam"/>
</dbReference>